<keyword evidence="3" id="KW-0326">Glycosidase</keyword>
<dbReference type="Pfam" id="PF00959">
    <property type="entry name" value="Phage_lysozyme"/>
    <property type="match status" value="1"/>
</dbReference>
<dbReference type="AlphaFoldDB" id="A0A9W6D211"/>
<comment type="caution">
    <text evidence="4">The sequence shown here is derived from an EMBL/GenBank/DDBJ whole genome shotgun (WGS) entry which is preliminary data.</text>
</comment>
<evidence type="ECO:0000256" key="1">
    <source>
        <dbReference type="ARBA" id="ARBA00022529"/>
    </source>
</evidence>
<dbReference type="Proteomes" id="UP001144372">
    <property type="component" value="Unassembled WGS sequence"/>
</dbReference>
<organism evidence="4 5">
    <name type="scientific">Desulforhabdus amnigena</name>
    <dbReference type="NCBI Taxonomy" id="40218"/>
    <lineage>
        <taxon>Bacteria</taxon>
        <taxon>Pseudomonadati</taxon>
        <taxon>Thermodesulfobacteriota</taxon>
        <taxon>Syntrophobacteria</taxon>
        <taxon>Syntrophobacterales</taxon>
        <taxon>Syntrophobacteraceae</taxon>
        <taxon>Desulforhabdus</taxon>
    </lineage>
</organism>
<comment type="similarity">
    <text evidence="3">Belongs to the glycosyl hydrolase 24 family.</text>
</comment>
<evidence type="ECO:0000256" key="3">
    <source>
        <dbReference type="RuleBase" id="RU003788"/>
    </source>
</evidence>
<dbReference type="InterPro" id="IPR052619">
    <property type="entry name" value="Phage_lysozyme-like"/>
</dbReference>
<dbReference type="PANTHER" id="PTHR37406">
    <property type="entry name" value="T4-TYPE LYSOZYME 1-RELATED"/>
    <property type="match status" value="1"/>
</dbReference>
<reference evidence="4" key="1">
    <citation type="submission" date="2022-12" db="EMBL/GenBank/DDBJ databases">
        <title>Reference genome sequencing for broad-spectrum identification of bacterial and archaeal isolates by mass spectrometry.</title>
        <authorList>
            <person name="Sekiguchi Y."/>
            <person name="Tourlousse D.M."/>
        </authorList>
    </citation>
    <scope>NUCLEOTIDE SEQUENCE</scope>
    <source>
        <strain evidence="4">ASRB1</strain>
    </source>
</reference>
<dbReference type="GO" id="GO:0003796">
    <property type="term" value="F:lysozyme activity"/>
    <property type="evidence" value="ECO:0007669"/>
    <property type="project" value="UniProtKB-EC"/>
</dbReference>
<dbReference type="PANTHER" id="PTHR37406:SF1">
    <property type="entry name" value="T4-TYPE LYSOZYME 1-RELATED"/>
    <property type="match status" value="1"/>
</dbReference>
<protein>
    <recommendedName>
        <fullName evidence="3">Lysozyme</fullName>
        <ecNumber evidence="3">3.2.1.17</ecNumber>
    </recommendedName>
</protein>
<dbReference type="GO" id="GO:0031640">
    <property type="term" value="P:killing of cells of another organism"/>
    <property type="evidence" value="ECO:0007669"/>
    <property type="project" value="UniProtKB-KW"/>
</dbReference>
<evidence type="ECO:0000313" key="5">
    <source>
        <dbReference type="Proteomes" id="UP001144372"/>
    </source>
</evidence>
<dbReference type="GO" id="GO:0042742">
    <property type="term" value="P:defense response to bacterium"/>
    <property type="evidence" value="ECO:0007669"/>
    <property type="project" value="UniProtKB-KW"/>
</dbReference>
<evidence type="ECO:0000313" key="4">
    <source>
        <dbReference type="EMBL" id="GLI32787.1"/>
    </source>
</evidence>
<keyword evidence="3" id="KW-0378">Hydrolase</keyword>
<keyword evidence="2 3" id="KW-0081">Bacteriolytic enzyme</keyword>
<comment type="catalytic activity">
    <reaction evidence="3">
        <text>Hydrolysis of (1-&gt;4)-beta-linkages between N-acetylmuramic acid and N-acetyl-D-glucosamine residues in a peptidoglycan and between N-acetyl-D-glucosamine residues in chitodextrins.</text>
        <dbReference type="EC" id="3.2.1.17"/>
    </reaction>
</comment>
<gene>
    <name evidence="4" type="ORF">DAMNIGENAA_02200</name>
</gene>
<dbReference type="InterPro" id="IPR023346">
    <property type="entry name" value="Lysozyme-like_dom_sf"/>
</dbReference>
<keyword evidence="1 3" id="KW-0929">Antimicrobial</keyword>
<proteinExistence type="inferred from homology"/>
<dbReference type="GO" id="GO:0009253">
    <property type="term" value="P:peptidoglycan catabolic process"/>
    <property type="evidence" value="ECO:0007669"/>
    <property type="project" value="InterPro"/>
</dbReference>
<dbReference type="Gene3D" id="1.10.530.40">
    <property type="match status" value="1"/>
</dbReference>
<dbReference type="SUPFAM" id="SSF53955">
    <property type="entry name" value="Lysozyme-like"/>
    <property type="match status" value="1"/>
</dbReference>
<accession>A0A9W6D211</accession>
<sequence>MDLEKLKKDLKREEGLKLHAFMSPLGSWTCGYGHNLEAAGCSKETIERYKIEGITKAQAEKWLDEDIRKAEQAARNHVSFFDELSERRQEVLVTLVFMFGWQLRQSKRIINALERRNYEDAAKQILKSKMAARAGERVRRLAEMMREEEQPEELAGDG</sequence>
<name>A0A9W6D211_9BACT</name>
<dbReference type="InterPro" id="IPR023347">
    <property type="entry name" value="Lysozyme_dom_sf"/>
</dbReference>
<dbReference type="EC" id="3.2.1.17" evidence="3"/>
<dbReference type="InterPro" id="IPR002196">
    <property type="entry name" value="Glyco_hydro_24"/>
</dbReference>
<dbReference type="EMBL" id="BSDR01000001">
    <property type="protein sequence ID" value="GLI32787.1"/>
    <property type="molecule type" value="Genomic_DNA"/>
</dbReference>
<evidence type="ECO:0000256" key="2">
    <source>
        <dbReference type="ARBA" id="ARBA00022638"/>
    </source>
</evidence>
<keyword evidence="5" id="KW-1185">Reference proteome</keyword>
<dbReference type="GO" id="GO:0016998">
    <property type="term" value="P:cell wall macromolecule catabolic process"/>
    <property type="evidence" value="ECO:0007669"/>
    <property type="project" value="InterPro"/>
</dbReference>